<dbReference type="InterPro" id="IPR024520">
    <property type="entry name" value="DUF3558"/>
</dbReference>
<dbReference type="Pfam" id="PF12079">
    <property type="entry name" value="DUF3558"/>
    <property type="match status" value="1"/>
</dbReference>
<feature type="compositionally biased region" description="Low complexity" evidence="1">
    <location>
        <begin position="115"/>
        <end position="130"/>
    </location>
</feature>
<sequence>MARTAAPAPTSRGRTTAAPRRVRRLRFRPKPATRLRKQGYAGIRGIEGSGSVRLQDEGGDPSSSQLDRRSRSSERRGYRCGRQGDDLVHRYGLPTCTVIAIAITALVSACGTNGTSESTSTTTASPTSATQARPTLTASSLQPPSQDSSYTHSGGRPKVVFDPCTWVPDDVITKIGFDPSTRKRGTDMIAEYSFLTCDFWNANDETLQLDSGNISLDEDKQKYAGKFQSLSINGRDAIQVPQKTEADECAIDMRTKSGYFGVDIIVHTQGQLAGLKPCDHIVEAATALEPTIGKDN</sequence>
<gene>
    <name evidence="2" type="ORF">F6W96_03935</name>
</gene>
<accession>A0A6G9YW59</accession>
<feature type="region of interest" description="Disordered" evidence="1">
    <location>
        <begin position="1"/>
        <end position="81"/>
    </location>
</feature>
<evidence type="ECO:0000313" key="3">
    <source>
        <dbReference type="Proteomes" id="UP000500953"/>
    </source>
</evidence>
<evidence type="ECO:0000313" key="2">
    <source>
        <dbReference type="EMBL" id="QIS17579.1"/>
    </source>
</evidence>
<protein>
    <submittedName>
        <fullName evidence="2">DUF3558 domain-containing protein</fullName>
    </submittedName>
</protein>
<organism evidence="2 3">
    <name type="scientific">Nocardia terpenica</name>
    <dbReference type="NCBI Taxonomy" id="455432"/>
    <lineage>
        <taxon>Bacteria</taxon>
        <taxon>Bacillati</taxon>
        <taxon>Actinomycetota</taxon>
        <taxon>Actinomycetes</taxon>
        <taxon>Mycobacteriales</taxon>
        <taxon>Nocardiaceae</taxon>
        <taxon>Nocardia</taxon>
    </lineage>
</organism>
<evidence type="ECO:0000256" key="1">
    <source>
        <dbReference type="SAM" id="MobiDB-lite"/>
    </source>
</evidence>
<reference evidence="2 3" key="1">
    <citation type="journal article" date="2019" name="ACS Chem. Biol.">
        <title>Identification and Mobilization of a Cryptic Antibiotic Biosynthesis Gene Locus from a Human-Pathogenic Nocardia Isolate.</title>
        <authorList>
            <person name="Herisse M."/>
            <person name="Ishida K."/>
            <person name="Porter J.L."/>
            <person name="Howden B."/>
            <person name="Hertweck C."/>
            <person name="Stinear T.P."/>
            <person name="Pidot S.J."/>
        </authorList>
    </citation>
    <scope>NUCLEOTIDE SEQUENCE [LARGE SCALE GENOMIC DNA]</scope>
    <source>
        <strain evidence="2 3">AUSMDU00012715</strain>
    </source>
</reference>
<feature type="region of interest" description="Disordered" evidence="1">
    <location>
        <begin position="112"/>
        <end position="156"/>
    </location>
</feature>
<proteinExistence type="predicted"/>
<dbReference type="Proteomes" id="UP000500953">
    <property type="component" value="Chromosome"/>
</dbReference>
<dbReference type="EMBL" id="CP046173">
    <property type="protein sequence ID" value="QIS17579.1"/>
    <property type="molecule type" value="Genomic_DNA"/>
</dbReference>
<feature type="compositionally biased region" description="Basic residues" evidence="1">
    <location>
        <begin position="20"/>
        <end position="37"/>
    </location>
</feature>
<feature type="compositionally biased region" description="Basic and acidic residues" evidence="1">
    <location>
        <begin position="66"/>
        <end position="81"/>
    </location>
</feature>
<name>A0A6G9YW59_9NOCA</name>
<dbReference type="AlphaFoldDB" id="A0A6G9YW59"/>
<feature type="compositionally biased region" description="Polar residues" evidence="1">
    <location>
        <begin position="131"/>
        <end position="152"/>
    </location>
</feature>